<sequence length="154" mass="16779">MLLMWVAVLTVGVGIYLDRTGGLDRMVALASAPAEDSLSGSFSICGDSRRVNCVVDGDTFWFQSEKIRVADIDTPELSPPRCAAERIKGDAAKARLRVLLSAGRFSMSAGSRDEDQYGRKLRIVIRGGQSLGDVLVAEGLARRWDGARRSWCDD</sequence>
<dbReference type="Gene3D" id="2.40.50.90">
    <property type="match status" value="1"/>
</dbReference>
<proteinExistence type="predicted"/>
<dbReference type="SUPFAM" id="SSF50199">
    <property type="entry name" value="Staphylococcal nuclease"/>
    <property type="match status" value="1"/>
</dbReference>
<protein>
    <submittedName>
        <fullName evidence="2">Nuclease</fullName>
    </submittedName>
</protein>
<accession>A0A1S7SG17</accession>
<reference evidence="2 3" key="1">
    <citation type="submission" date="2016-01" db="EMBL/GenBank/DDBJ databases">
        <authorList>
            <person name="Oliw E.H."/>
        </authorList>
    </citation>
    <scope>NUCLEOTIDE SEQUENCE [LARGE SCALE GENOMIC DNA]</scope>
    <source>
        <strain evidence="2 3">Kerr 14</strain>
    </source>
</reference>
<dbReference type="Proteomes" id="UP000191897">
    <property type="component" value="Unassembled WGS sequence"/>
</dbReference>
<evidence type="ECO:0000313" key="2">
    <source>
        <dbReference type="EMBL" id="CUX68642.1"/>
    </source>
</evidence>
<evidence type="ECO:0000313" key="3">
    <source>
        <dbReference type="Proteomes" id="UP000191897"/>
    </source>
</evidence>
<dbReference type="PROSITE" id="PS50830">
    <property type="entry name" value="TNASE_3"/>
    <property type="match status" value="1"/>
</dbReference>
<dbReference type="Pfam" id="PF00565">
    <property type="entry name" value="SNase"/>
    <property type="match status" value="1"/>
</dbReference>
<gene>
    <name evidence="2" type="ORF">AGR4C_pc30049</name>
</gene>
<dbReference type="InterPro" id="IPR035437">
    <property type="entry name" value="SNase_OB-fold_sf"/>
</dbReference>
<dbReference type="InterPro" id="IPR016071">
    <property type="entry name" value="Staphylococal_nuclease_OB-fold"/>
</dbReference>
<dbReference type="EMBL" id="FBWC01000045">
    <property type="protein sequence ID" value="CUX68642.1"/>
    <property type="molecule type" value="Genomic_DNA"/>
</dbReference>
<name>A0A1S7SG17_AGRTU</name>
<dbReference type="AlphaFoldDB" id="A0A1S7SG17"/>
<feature type="domain" description="TNase-like" evidence="1">
    <location>
        <begin position="50"/>
        <end position="142"/>
    </location>
</feature>
<organism evidence="2 3">
    <name type="scientific">Agrobacterium tumefaciens str. Kerr 14</name>
    <dbReference type="NCBI Taxonomy" id="1183424"/>
    <lineage>
        <taxon>Bacteria</taxon>
        <taxon>Pseudomonadati</taxon>
        <taxon>Pseudomonadota</taxon>
        <taxon>Alphaproteobacteria</taxon>
        <taxon>Hyphomicrobiales</taxon>
        <taxon>Rhizobiaceae</taxon>
        <taxon>Rhizobium/Agrobacterium group</taxon>
        <taxon>Agrobacterium</taxon>
        <taxon>Agrobacterium tumefaciens complex</taxon>
    </lineage>
</organism>
<evidence type="ECO:0000259" key="1">
    <source>
        <dbReference type="PROSITE" id="PS50830"/>
    </source>
</evidence>